<feature type="domain" description="Insertion element IS402-like" evidence="1">
    <location>
        <begin position="1"/>
        <end position="44"/>
    </location>
</feature>
<reference evidence="2 3" key="1">
    <citation type="submission" date="2016-10" db="EMBL/GenBank/DDBJ databases">
        <authorList>
            <person name="Varghese N."/>
            <person name="Submissions S."/>
        </authorList>
    </citation>
    <scope>NUCLEOTIDE SEQUENCE [LARGE SCALE GENOMIC DNA]</scope>
    <source>
        <strain evidence="2 3">GMCC 1.11211</strain>
    </source>
</reference>
<protein>
    <submittedName>
        <fullName evidence="2">Transposase of IS4/5 family</fullName>
    </submittedName>
</protein>
<sequence length="96" mass="10876">MVEGIIYRYRTETPWRDLPESFGPWQTVWKRHHRFSGDGTWNKILTELLSQADAAGLIEWEASVDSTVNRAHQHGTNLGRATGATVKLHESACRAT</sequence>
<evidence type="ECO:0000313" key="2">
    <source>
        <dbReference type="EMBL" id="SFH68114.1"/>
    </source>
</evidence>
<proteinExistence type="predicted"/>
<evidence type="ECO:0000313" key="3">
    <source>
        <dbReference type="Proteomes" id="UP000199681"/>
    </source>
</evidence>
<gene>
    <name evidence="2" type="ORF">SAMN05216274_11179</name>
</gene>
<dbReference type="InterPro" id="IPR052909">
    <property type="entry name" value="Transposase_6_like"/>
</dbReference>
<accession>A0ABY1EFM1</accession>
<dbReference type="Pfam" id="PF13340">
    <property type="entry name" value="DUF4096"/>
    <property type="match status" value="1"/>
</dbReference>
<keyword evidence="3" id="KW-1185">Reference proteome</keyword>
<dbReference type="PANTHER" id="PTHR46637">
    <property type="entry name" value="TIS1421-TRANSPOSASE PROTEIN A"/>
    <property type="match status" value="1"/>
</dbReference>
<dbReference type="PANTHER" id="PTHR46637:SF1">
    <property type="entry name" value="BLL5188 PROTEIN"/>
    <property type="match status" value="1"/>
</dbReference>
<dbReference type="EMBL" id="FOPW01000011">
    <property type="protein sequence ID" value="SFH68114.1"/>
    <property type="molecule type" value="Genomic_DNA"/>
</dbReference>
<evidence type="ECO:0000259" key="1">
    <source>
        <dbReference type="Pfam" id="PF13340"/>
    </source>
</evidence>
<name>A0ABY1EFM1_9MICO</name>
<comment type="caution">
    <text evidence="2">The sequence shown here is derived from an EMBL/GenBank/DDBJ whole genome shotgun (WGS) entry which is preliminary data.</text>
</comment>
<organism evidence="2 3">
    <name type="scientific">Cryobacterium levicorallinum</name>
    <dbReference type="NCBI Taxonomy" id="995038"/>
    <lineage>
        <taxon>Bacteria</taxon>
        <taxon>Bacillati</taxon>
        <taxon>Actinomycetota</taxon>
        <taxon>Actinomycetes</taxon>
        <taxon>Micrococcales</taxon>
        <taxon>Microbacteriaceae</taxon>
        <taxon>Cryobacterium</taxon>
    </lineage>
</organism>
<dbReference type="InterPro" id="IPR025161">
    <property type="entry name" value="IS402-like_dom"/>
</dbReference>
<dbReference type="Proteomes" id="UP000199681">
    <property type="component" value="Unassembled WGS sequence"/>
</dbReference>